<dbReference type="GO" id="GO:0030170">
    <property type="term" value="F:pyridoxal phosphate binding"/>
    <property type="evidence" value="ECO:0007669"/>
    <property type="project" value="InterPro"/>
</dbReference>
<evidence type="ECO:0000259" key="6">
    <source>
        <dbReference type="Pfam" id="PF00155"/>
    </source>
</evidence>
<dbReference type="Proteomes" id="UP000327039">
    <property type="component" value="Unassembled WGS sequence"/>
</dbReference>
<proteinExistence type="inferred from homology"/>
<evidence type="ECO:0000313" key="7">
    <source>
        <dbReference type="EMBL" id="KAA9089177.1"/>
    </source>
</evidence>
<organism evidence="7 8">
    <name type="scientific">Microbacterium radiodurans</name>
    <dbReference type="NCBI Taxonomy" id="661398"/>
    <lineage>
        <taxon>Bacteria</taxon>
        <taxon>Bacillati</taxon>
        <taxon>Actinomycetota</taxon>
        <taxon>Actinomycetes</taxon>
        <taxon>Micrococcales</taxon>
        <taxon>Microbacteriaceae</taxon>
        <taxon>Microbacterium</taxon>
    </lineage>
</organism>
<dbReference type="InterPro" id="IPR015421">
    <property type="entry name" value="PyrdxlP-dep_Trfase_major"/>
</dbReference>
<dbReference type="InterPro" id="IPR015424">
    <property type="entry name" value="PyrdxlP-dep_Trfase"/>
</dbReference>
<keyword evidence="4 7" id="KW-0808">Transferase</keyword>
<evidence type="ECO:0000256" key="5">
    <source>
        <dbReference type="ARBA" id="ARBA00022898"/>
    </source>
</evidence>
<reference evidence="8" key="1">
    <citation type="submission" date="2019-09" db="EMBL/GenBank/DDBJ databases">
        <title>Mumia zhuanghuii sp. nov. isolated from the intestinal contents of plateau pika (Ochotona curzoniae) in the Qinghai-Tibet plateau of China.</title>
        <authorList>
            <person name="Tian Z."/>
        </authorList>
    </citation>
    <scope>NUCLEOTIDE SEQUENCE [LARGE SCALE GENOMIC DNA]</scope>
    <source>
        <strain evidence="8">DSM 25564</strain>
    </source>
</reference>
<dbReference type="AlphaFoldDB" id="A0A5J5IT95"/>
<keyword evidence="5" id="KW-0663">Pyridoxal phosphate</keyword>
<dbReference type="GO" id="GO:0006520">
    <property type="term" value="P:amino acid metabolic process"/>
    <property type="evidence" value="ECO:0007669"/>
    <property type="project" value="InterPro"/>
</dbReference>
<dbReference type="Gene3D" id="3.40.640.10">
    <property type="entry name" value="Type I PLP-dependent aspartate aminotransferase-like (Major domain)"/>
    <property type="match status" value="1"/>
</dbReference>
<dbReference type="InterPro" id="IPR004839">
    <property type="entry name" value="Aminotransferase_I/II_large"/>
</dbReference>
<dbReference type="InterPro" id="IPR050596">
    <property type="entry name" value="AspAT/PAT-like"/>
</dbReference>
<evidence type="ECO:0000256" key="4">
    <source>
        <dbReference type="ARBA" id="ARBA00022679"/>
    </source>
</evidence>
<feature type="domain" description="Aminotransferase class I/classII large" evidence="6">
    <location>
        <begin position="72"/>
        <end position="416"/>
    </location>
</feature>
<dbReference type="Pfam" id="PF00155">
    <property type="entry name" value="Aminotran_1_2"/>
    <property type="match status" value="1"/>
</dbReference>
<dbReference type="CDD" id="cd00609">
    <property type="entry name" value="AAT_like"/>
    <property type="match status" value="1"/>
</dbReference>
<evidence type="ECO:0000313" key="8">
    <source>
        <dbReference type="Proteomes" id="UP000327039"/>
    </source>
</evidence>
<evidence type="ECO:0000256" key="2">
    <source>
        <dbReference type="ARBA" id="ARBA00007441"/>
    </source>
</evidence>
<comment type="caution">
    <text evidence="7">The sequence shown here is derived from an EMBL/GenBank/DDBJ whole genome shotgun (WGS) entry which is preliminary data.</text>
</comment>
<dbReference type="OrthoDB" id="9763453at2"/>
<dbReference type="EMBL" id="VYRZ01000001">
    <property type="protein sequence ID" value="KAA9089177.1"/>
    <property type="molecule type" value="Genomic_DNA"/>
</dbReference>
<sequence>MSALMNMRLQLKYDYQLVIYSCFARLGSATTPPSGPTGEIMQLTETIESNAARRITQASRRPATLGSTPADAVALSMGEPDSGTPRVVVDAAVAALHAGRTRYTNLTGDPSLRDALAEKLTSSAGRPISSEQIVVTHGGSAGLAATMLALVDPGENVLIPEPTYSLYADHAAMVGANTIWVPNRADGGLDLEALEEQAATARMIVLCNPGNPTGRVYSTADLDQLTRILRHHPELVLLADEAYGDIVFEGTQFRSALSFVDVADQVVVCSTFSKSYAMTGWRVGYVVATPDIASRVNLLHRTVNGSINTFVQDAAAVALAITDTDLRETARSYQLRRDLVVAALDGVAGLSMLPPQGAFYAFVAIDSDLTSDEMTARFADGGVVVRSGSEFGPSGEGYVRLSFATDPDTLREGLRRFLVVAGQITHPRR</sequence>
<comment type="similarity">
    <text evidence="2">Belongs to the class-I pyridoxal-phosphate-dependent aminotransferase family.</text>
</comment>
<dbReference type="PANTHER" id="PTHR46383:SF1">
    <property type="entry name" value="ASPARTATE AMINOTRANSFERASE"/>
    <property type="match status" value="1"/>
</dbReference>
<dbReference type="PANTHER" id="PTHR46383">
    <property type="entry name" value="ASPARTATE AMINOTRANSFERASE"/>
    <property type="match status" value="1"/>
</dbReference>
<evidence type="ECO:0000256" key="3">
    <source>
        <dbReference type="ARBA" id="ARBA00022576"/>
    </source>
</evidence>
<comment type="cofactor">
    <cofactor evidence="1">
        <name>pyridoxal 5'-phosphate</name>
        <dbReference type="ChEBI" id="CHEBI:597326"/>
    </cofactor>
</comment>
<gene>
    <name evidence="7" type="ORF">F6B42_01365</name>
</gene>
<protein>
    <submittedName>
        <fullName evidence="7">Pyridoxal phosphate-dependent aminotransferase</fullName>
    </submittedName>
</protein>
<accession>A0A5J5IT95</accession>
<name>A0A5J5IT95_9MICO</name>
<dbReference type="GO" id="GO:0008483">
    <property type="term" value="F:transaminase activity"/>
    <property type="evidence" value="ECO:0007669"/>
    <property type="project" value="UniProtKB-KW"/>
</dbReference>
<keyword evidence="3 7" id="KW-0032">Aminotransferase</keyword>
<evidence type="ECO:0000256" key="1">
    <source>
        <dbReference type="ARBA" id="ARBA00001933"/>
    </source>
</evidence>
<dbReference type="SUPFAM" id="SSF53383">
    <property type="entry name" value="PLP-dependent transferases"/>
    <property type="match status" value="1"/>
</dbReference>
<keyword evidence="8" id="KW-1185">Reference proteome</keyword>